<dbReference type="GO" id="GO:0005829">
    <property type="term" value="C:cytosol"/>
    <property type="evidence" value="ECO:0007669"/>
    <property type="project" value="UniProtKB-ARBA"/>
</dbReference>
<reference evidence="14" key="3">
    <citation type="submission" date="2025-09" db="UniProtKB">
        <authorList>
            <consortium name="Ensembl"/>
        </authorList>
    </citation>
    <scope>IDENTIFICATION</scope>
    <source>
        <strain evidence="14">2N</strain>
    </source>
</reference>
<evidence type="ECO:0000256" key="1">
    <source>
        <dbReference type="ARBA" id="ARBA00022499"/>
    </source>
</evidence>
<evidence type="ECO:0000313" key="14">
    <source>
        <dbReference type="Ensembl" id="ENSCPOP00000028322.1"/>
    </source>
</evidence>
<proteinExistence type="predicted"/>
<organism evidence="14 15">
    <name type="scientific">Cavia porcellus</name>
    <name type="common">Guinea pig</name>
    <dbReference type="NCBI Taxonomy" id="10141"/>
    <lineage>
        <taxon>Eukaryota</taxon>
        <taxon>Metazoa</taxon>
        <taxon>Chordata</taxon>
        <taxon>Craniata</taxon>
        <taxon>Vertebrata</taxon>
        <taxon>Euteleostomi</taxon>
        <taxon>Mammalia</taxon>
        <taxon>Eutheria</taxon>
        <taxon>Euarchontoglires</taxon>
        <taxon>Glires</taxon>
        <taxon>Rodentia</taxon>
        <taxon>Hystricomorpha</taxon>
        <taxon>Caviidae</taxon>
        <taxon>Cavia</taxon>
    </lineage>
</organism>
<dbReference type="InterPro" id="IPR033107">
    <property type="entry name" value="EIF-4B_RRM"/>
</dbReference>
<evidence type="ECO:0000256" key="7">
    <source>
        <dbReference type="ARBA" id="ARBA00022990"/>
    </source>
</evidence>
<name>A0A286XSS1_CAVPO</name>
<keyword evidence="15" id="KW-1185">Reference proteome</keyword>
<protein>
    <recommendedName>
        <fullName evidence="10">Eukaryotic translation initiation factor 4B</fullName>
    </recommendedName>
</protein>
<feature type="compositionally biased region" description="Basic and acidic residues" evidence="12">
    <location>
        <begin position="283"/>
        <end position="326"/>
    </location>
</feature>
<feature type="compositionally biased region" description="Basic and acidic residues" evidence="12">
    <location>
        <begin position="173"/>
        <end position="203"/>
    </location>
</feature>
<dbReference type="VEuPathDB" id="HostDB:ENSCPOG00000021782"/>
<feature type="compositionally biased region" description="Polar residues" evidence="12">
    <location>
        <begin position="462"/>
        <end position="473"/>
    </location>
</feature>
<evidence type="ECO:0000256" key="9">
    <source>
        <dbReference type="ARBA" id="ARBA00062097"/>
    </source>
</evidence>
<dbReference type="PANTHER" id="PTHR23236">
    <property type="entry name" value="EUKARYOTIC TRANSLATION INITIATION FACTOR 4B/4H"/>
    <property type="match status" value="1"/>
</dbReference>
<evidence type="ECO:0000313" key="15">
    <source>
        <dbReference type="Proteomes" id="UP000005447"/>
    </source>
</evidence>
<comment type="subunit">
    <text evidence="9">Self-associates and interacts with EIF3 p170 subunit.</text>
</comment>
<dbReference type="EMBL" id="AAKN02053309">
    <property type="status" value="NOT_ANNOTATED_CDS"/>
    <property type="molecule type" value="Genomic_DNA"/>
</dbReference>
<dbReference type="GO" id="GO:0003723">
    <property type="term" value="F:RNA binding"/>
    <property type="evidence" value="ECO:0007669"/>
    <property type="project" value="UniProtKB-UniRule"/>
</dbReference>
<dbReference type="InParanoid" id="A0A286XSS1"/>
<evidence type="ECO:0000256" key="3">
    <source>
        <dbReference type="ARBA" id="ARBA00022553"/>
    </source>
</evidence>
<feature type="compositionally biased region" description="Basic and acidic residues" evidence="12">
    <location>
        <begin position="364"/>
        <end position="406"/>
    </location>
</feature>
<keyword evidence="1" id="KW-1017">Isopeptide bond</keyword>
<dbReference type="PANTHER" id="PTHR23236:SF2">
    <property type="entry name" value="EUKARYOTIC TRANSLATION INITIATION FACTOR 4B"/>
    <property type="match status" value="1"/>
</dbReference>
<dbReference type="GeneTree" id="ENSGT00940000153336"/>
<evidence type="ECO:0000256" key="6">
    <source>
        <dbReference type="ARBA" id="ARBA00022917"/>
    </source>
</evidence>
<feature type="compositionally biased region" description="Low complexity" evidence="12">
    <location>
        <begin position="346"/>
        <end position="357"/>
    </location>
</feature>
<dbReference type="Proteomes" id="UP000005447">
    <property type="component" value="Unassembled WGS sequence"/>
</dbReference>
<evidence type="ECO:0000259" key="13">
    <source>
        <dbReference type="PROSITE" id="PS50102"/>
    </source>
</evidence>
<feature type="compositionally biased region" description="Basic and acidic residues" evidence="12">
    <location>
        <begin position="211"/>
        <end position="269"/>
    </location>
</feature>
<feature type="compositionally biased region" description="Basic and acidic residues" evidence="12">
    <location>
        <begin position="79"/>
        <end position="89"/>
    </location>
</feature>
<dbReference type="CDD" id="cd12402">
    <property type="entry name" value="RRM_eIF4B"/>
    <property type="match status" value="1"/>
</dbReference>
<feature type="domain" description="RRM" evidence="13">
    <location>
        <begin position="96"/>
        <end position="173"/>
    </location>
</feature>
<dbReference type="InterPro" id="IPR012677">
    <property type="entry name" value="Nucleotide-bd_a/b_plait_sf"/>
</dbReference>
<evidence type="ECO:0000256" key="11">
    <source>
        <dbReference type="PROSITE-ProRule" id="PRU00176"/>
    </source>
</evidence>
<feature type="compositionally biased region" description="Polar residues" evidence="12">
    <location>
        <begin position="496"/>
        <end position="508"/>
    </location>
</feature>
<accession>A0A286XSS1</accession>
<feature type="compositionally biased region" description="Basic and acidic residues" evidence="12">
    <location>
        <begin position="516"/>
        <end position="548"/>
    </location>
</feature>
<evidence type="ECO:0000256" key="12">
    <source>
        <dbReference type="SAM" id="MobiDB-lite"/>
    </source>
</evidence>
<dbReference type="InterPro" id="IPR000504">
    <property type="entry name" value="RRM_dom"/>
</dbReference>
<dbReference type="FunFam" id="3.30.70.330:FF:000163">
    <property type="entry name" value="Eukaryotic translation initiation factor 4B"/>
    <property type="match status" value="1"/>
</dbReference>
<feature type="compositionally biased region" description="Basic residues" evidence="12">
    <location>
        <begin position="1"/>
        <end position="13"/>
    </location>
</feature>
<keyword evidence="2" id="KW-0396">Initiation factor</keyword>
<dbReference type="GO" id="GO:0003743">
    <property type="term" value="F:translation initiation factor activity"/>
    <property type="evidence" value="ECO:0007669"/>
    <property type="project" value="UniProtKB-KW"/>
</dbReference>
<keyword evidence="5 11" id="KW-0694">RNA-binding</keyword>
<sequence>MAASAKKKNKKAKTISLTDFLAEDGGTGGGTTYVPKPVSWADETDDLEGDVSTTWHSNDDDVYRAPPTDRSILPTAPRAAREPNIDRSRLPKSPPYTAFLGNLPYEVTEDSIKEFFRGLNISAVRLPRESSNPNRLKGFGYGEFEDLDSLLSALSLNEESLGNRRIRVDVADQAQDKDRDDRSFRRDRNRDSDKTDTDWRARPATDSFDDYPPRRGDDSFGDKYRDRYDSDRYRDGYRDRDGPRRDMGRYGGRDRYDDPGSRDYDRGYDSRIGSGRRAFGSGYRRDDDYRGGGDRYEDRYDRRDDRPWGSRDDYSRDDYRPDDRGPPQRPKLNLKPRSTPKEDDSSASTSQSSRAASIFGGAKPVDRAAREREVKERLQKEQEQLQRQLDEPKQERWPSEKTPKLTKDRKRIITDWNLNQGARRRESEKSLENETLSKEEDSSQTDQPLKVMPAPPPKENVWVNSDTEHQSPTSGGGKLPPAQPSEEGPARKDENNGMSTQKGQTGNSIRGPGDGGNKDHWKESDRKDGKKDQDSRSAPEPKKLEENPASKFSSASKYAALCMDGEDDNEGEDYTE</sequence>
<dbReference type="SUPFAM" id="SSF54928">
    <property type="entry name" value="RNA-binding domain, RBD"/>
    <property type="match status" value="1"/>
</dbReference>
<evidence type="ECO:0000256" key="4">
    <source>
        <dbReference type="ARBA" id="ARBA00022843"/>
    </source>
</evidence>
<dbReference type="Pfam" id="PF00076">
    <property type="entry name" value="RRM_1"/>
    <property type="match status" value="1"/>
</dbReference>
<feature type="region of interest" description="Disordered" evidence="12">
    <location>
        <begin position="173"/>
        <end position="576"/>
    </location>
</feature>
<evidence type="ECO:0000256" key="8">
    <source>
        <dbReference type="ARBA" id="ARBA00057062"/>
    </source>
</evidence>
<feature type="compositionally biased region" description="Basic and acidic residues" evidence="12">
    <location>
        <begin position="423"/>
        <end position="441"/>
    </location>
</feature>
<dbReference type="PROSITE" id="PS50102">
    <property type="entry name" value="RRM"/>
    <property type="match status" value="1"/>
</dbReference>
<feature type="compositionally biased region" description="Low complexity" evidence="12">
    <location>
        <begin position="549"/>
        <end position="560"/>
    </location>
</feature>
<dbReference type="InterPro" id="IPR035979">
    <property type="entry name" value="RBD_domain_sf"/>
</dbReference>
<keyword evidence="7" id="KW-0007">Acetylation</keyword>
<dbReference type="eggNOG" id="KOG0118">
    <property type="taxonomic scope" value="Eukaryota"/>
</dbReference>
<reference evidence="15" key="1">
    <citation type="journal article" date="2011" name="Nature">
        <title>A high-resolution map of human evolutionary constraint using 29 mammals.</title>
        <authorList>
            <person name="Lindblad-Toh K."/>
            <person name="Garber M."/>
            <person name="Zuk O."/>
            <person name="Lin M.F."/>
            <person name="Parker B.J."/>
            <person name="Washietl S."/>
            <person name="Kheradpour P."/>
            <person name="Ernst J."/>
            <person name="Jordan G."/>
            <person name="Mauceli E."/>
            <person name="Ward L.D."/>
            <person name="Lowe C.B."/>
            <person name="Holloway A.K."/>
            <person name="Clamp M."/>
            <person name="Gnerre S."/>
            <person name="Alfoldi J."/>
            <person name="Beal K."/>
            <person name="Chang J."/>
            <person name="Clawson H."/>
            <person name="Cuff J."/>
            <person name="Di Palma F."/>
            <person name="Fitzgerald S."/>
            <person name="Flicek P."/>
            <person name="Guttman M."/>
            <person name="Hubisz M.J."/>
            <person name="Jaffe D.B."/>
            <person name="Jungreis I."/>
            <person name="Kent W.J."/>
            <person name="Kostka D."/>
            <person name="Lara M."/>
            <person name="Martins A.L."/>
            <person name="Massingham T."/>
            <person name="Moltke I."/>
            <person name="Raney B.J."/>
            <person name="Rasmussen M.D."/>
            <person name="Robinson J."/>
            <person name="Stark A."/>
            <person name="Vilella A.J."/>
            <person name="Wen J."/>
            <person name="Xie X."/>
            <person name="Zody M.C."/>
            <person name="Baldwin J."/>
            <person name="Bloom T."/>
            <person name="Chin C.W."/>
            <person name="Heiman D."/>
            <person name="Nicol R."/>
            <person name="Nusbaum C."/>
            <person name="Young S."/>
            <person name="Wilkinson J."/>
            <person name="Worley K.C."/>
            <person name="Kovar C.L."/>
            <person name="Muzny D.M."/>
            <person name="Gibbs R.A."/>
            <person name="Cree A."/>
            <person name="Dihn H.H."/>
            <person name="Fowler G."/>
            <person name="Jhangiani S."/>
            <person name="Joshi V."/>
            <person name="Lee S."/>
            <person name="Lewis L.R."/>
            <person name="Nazareth L.V."/>
            <person name="Okwuonu G."/>
            <person name="Santibanez J."/>
            <person name="Warren W.C."/>
            <person name="Mardis E.R."/>
            <person name="Weinstock G.M."/>
            <person name="Wilson R.K."/>
            <person name="Delehaunty K."/>
            <person name="Dooling D."/>
            <person name="Fronik C."/>
            <person name="Fulton L."/>
            <person name="Fulton B."/>
            <person name="Graves T."/>
            <person name="Minx P."/>
            <person name="Sodergren E."/>
            <person name="Birney E."/>
            <person name="Margulies E.H."/>
            <person name="Herrero J."/>
            <person name="Green E.D."/>
            <person name="Haussler D."/>
            <person name="Siepel A."/>
            <person name="Goldman N."/>
            <person name="Pollard K.S."/>
            <person name="Pedersen J.S."/>
            <person name="Lander E.S."/>
            <person name="Kellis M."/>
        </authorList>
    </citation>
    <scope>NUCLEOTIDE SEQUENCE [LARGE SCALE GENOMIC DNA]</scope>
    <source>
        <strain evidence="15">2N</strain>
    </source>
</reference>
<dbReference type="STRING" id="10141.ENSCPOP00000028322"/>
<keyword evidence="4" id="KW-0832">Ubl conjugation</keyword>
<keyword evidence="6" id="KW-0648">Protein biosynthesis</keyword>
<comment type="function">
    <text evidence="8">Required for the binding of mRNA to ribosomes. Functions in close association with EIF4-F and EIF4-A. Binds near the 5'-terminal cap of mRNA in presence of EIF-4F and ATP. Promotes the ATPase activity and the ATP-dependent RNA unwinding activity of both EIF4-A and EIF4-F.</text>
</comment>
<dbReference type="Gene3D" id="3.30.70.330">
    <property type="match status" value="1"/>
</dbReference>
<dbReference type="SMART" id="SM00360">
    <property type="entry name" value="RRM"/>
    <property type="match status" value="1"/>
</dbReference>
<reference evidence="14" key="2">
    <citation type="submission" date="2025-08" db="UniProtKB">
        <authorList>
            <consortium name="Ensembl"/>
        </authorList>
    </citation>
    <scope>IDENTIFICATION</scope>
    <source>
        <strain evidence="14">2N</strain>
    </source>
</reference>
<evidence type="ECO:0000256" key="2">
    <source>
        <dbReference type="ARBA" id="ARBA00022540"/>
    </source>
</evidence>
<feature type="compositionally biased region" description="Acidic residues" evidence="12">
    <location>
        <begin position="564"/>
        <end position="576"/>
    </location>
</feature>
<dbReference type="OMA" id="YSGNFDR"/>
<feature type="region of interest" description="Disordered" evidence="12">
    <location>
        <begin position="1"/>
        <end position="93"/>
    </location>
</feature>
<dbReference type="AlphaFoldDB" id="A0A286XSS1"/>
<evidence type="ECO:0000256" key="10">
    <source>
        <dbReference type="ARBA" id="ARBA00067321"/>
    </source>
</evidence>
<evidence type="ECO:0000256" key="5">
    <source>
        <dbReference type="ARBA" id="ARBA00022884"/>
    </source>
</evidence>
<dbReference type="Ensembl" id="ENSCPOT00000036920.1">
    <property type="protein sequence ID" value="ENSCPOP00000028322.1"/>
    <property type="gene ID" value="ENSCPOG00000021782.2"/>
</dbReference>
<keyword evidence="3" id="KW-0597">Phosphoprotein</keyword>